<name>A0A811V1A2_CERCA</name>
<evidence type="ECO:0000313" key="2">
    <source>
        <dbReference type="Proteomes" id="UP000606786"/>
    </source>
</evidence>
<organism evidence="1 2">
    <name type="scientific">Ceratitis capitata</name>
    <name type="common">Mediterranean fruit fly</name>
    <name type="synonym">Tephritis capitata</name>
    <dbReference type="NCBI Taxonomy" id="7213"/>
    <lineage>
        <taxon>Eukaryota</taxon>
        <taxon>Metazoa</taxon>
        <taxon>Ecdysozoa</taxon>
        <taxon>Arthropoda</taxon>
        <taxon>Hexapoda</taxon>
        <taxon>Insecta</taxon>
        <taxon>Pterygota</taxon>
        <taxon>Neoptera</taxon>
        <taxon>Endopterygota</taxon>
        <taxon>Diptera</taxon>
        <taxon>Brachycera</taxon>
        <taxon>Muscomorpha</taxon>
        <taxon>Tephritoidea</taxon>
        <taxon>Tephritidae</taxon>
        <taxon>Ceratitis</taxon>
        <taxon>Ceratitis</taxon>
    </lineage>
</organism>
<gene>
    <name evidence="1" type="ORF">CCAP1982_LOCUS13682</name>
</gene>
<dbReference type="Proteomes" id="UP000606786">
    <property type="component" value="Unassembled WGS sequence"/>
</dbReference>
<evidence type="ECO:0000313" key="1">
    <source>
        <dbReference type="EMBL" id="CAD7005322.1"/>
    </source>
</evidence>
<proteinExistence type="predicted"/>
<accession>A0A811V1A2</accession>
<reference evidence="1" key="1">
    <citation type="submission" date="2020-11" db="EMBL/GenBank/DDBJ databases">
        <authorList>
            <person name="Whitehead M."/>
        </authorList>
    </citation>
    <scope>NUCLEOTIDE SEQUENCE</scope>
    <source>
        <strain evidence="1">EGII</strain>
    </source>
</reference>
<comment type="caution">
    <text evidence="1">The sequence shown here is derived from an EMBL/GenBank/DDBJ whole genome shotgun (WGS) entry which is preliminary data.</text>
</comment>
<dbReference type="AlphaFoldDB" id="A0A811V1A2"/>
<keyword evidence="2" id="KW-1185">Reference proteome</keyword>
<protein>
    <submittedName>
        <fullName evidence="1">(Mediterranean fruit fly) hypothetical protein</fullName>
    </submittedName>
</protein>
<sequence>MTVFKSDIDSNAVGGNVVVDEGCEDAELSRVQRRQLSLTHWVGKRPAQGHDTDVNCFPPICWLFVCTSQNQTIKYFFALNFKNFFGGKSLIGKLLLTTTTVRNLTTHFL</sequence>
<dbReference type="EMBL" id="CAJHJT010000034">
    <property type="protein sequence ID" value="CAD7005322.1"/>
    <property type="molecule type" value="Genomic_DNA"/>
</dbReference>